<dbReference type="InterPro" id="IPR013783">
    <property type="entry name" value="Ig-like_fold"/>
</dbReference>
<keyword evidence="3" id="KW-1185">Reference proteome</keyword>
<protein>
    <recommendedName>
        <fullName evidence="1">DUF5008 domain-containing protein</fullName>
    </recommendedName>
</protein>
<dbReference type="EMBL" id="BAABFN010000022">
    <property type="protein sequence ID" value="GAA4319658.1"/>
    <property type="molecule type" value="Genomic_DNA"/>
</dbReference>
<reference evidence="3" key="1">
    <citation type="journal article" date="2019" name="Int. J. Syst. Evol. Microbiol.">
        <title>The Global Catalogue of Microorganisms (GCM) 10K type strain sequencing project: providing services to taxonomists for standard genome sequencing and annotation.</title>
        <authorList>
            <consortium name="The Broad Institute Genomics Platform"/>
            <consortium name="The Broad Institute Genome Sequencing Center for Infectious Disease"/>
            <person name="Wu L."/>
            <person name="Ma J."/>
        </authorList>
    </citation>
    <scope>NUCLEOTIDE SEQUENCE [LARGE SCALE GENOMIC DNA]</scope>
    <source>
        <strain evidence="3">JCM 17664</strain>
    </source>
</reference>
<dbReference type="InterPro" id="IPR013431">
    <property type="entry name" value="Delta_60_rpt"/>
</dbReference>
<gene>
    <name evidence="2" type="ORF">GCM10023143_33240</name>
</gene>
<comment type="caution">
    <text evidence="2">The sequence shown here is derived from an EMBL/GenBank/DDBJ whole genome shotgun (WGS) entry which is preliminary data.</text>
</comment>
<evidence type="ECO:0000259" key="1">
    <source>
        <dbReference type="Pfam" id="PF16400"/>
    </source>
</evidence>
<accession>A0ABP8G8N5</accession>
<evidence type="ECO:0000313" key="2">
    <source>
        <dbReference type="EMBL" id="GAA4319658.1"/>
    </source>
</evidence>
<dbReference type="Proteomes" id="UP001501207">
    <property type="component" value="Unassembled WGS sequence"/>
</dbReference>
<organism evidence="2 3">
    <name type="scientific">Compostibacter hankyongensis</name>
    <dbReference type="NCBI Taxonomy" id="1007089"/>
    <lineage>
        <taxon>Bacteria</taxon>
        <taxon>Pseudomonadati</taxon>
        <taxon>Bacteroidota</taxon>
        <taxon>Chitinophagia</taxon>
        <taxon>Chitinophagales</taxon>
        <taxon>Chitinophagaceae</taxon>
        <taxon>Compostibacter</taxon>
    </lineage>
</organism>
<dbReference type="Gene3D" id="2.80.10.50">
    <property type="match status" value="2"/>
</dbReference>
<dbReference type="InterPro" id="IPR032175">
    <property type="entry name" value="DUF5008"/>
</dbReference>
<dbReference type="Pfam" id="PF16400">
    <property type="entry name" value="DUF5008"/>
    <property type="match status" value="1"/>
</dbReference>
<evidence type="ECO:0000313" key="3">
    <source>
        <dbReference type="Proteomes" id="UP001501207"/>
    </source>
</evidence>
<dbReference type="Gene3D" id="2.60.40.10">
    <property type="entry name" value="Immunoglobulins"/>
    <property type="match status" value="1"/>
</dbReference>
<dbReference type="Pfam" id="PF17164">
    <property type="entry name" value="DUF5122"/>
    <property type="match status" value="3"/>
</dbReference>
<feature type="domain" description="DUF5008" evidence="1">
    <location>
        <begin position="32"/>
        <end position="120"/>
    </location>
</feature>
<sequence>MIRMNRTIKTGFLLFACTGIIWGCRKDKQQFEDPYGGGKPPLGIQLSTDLPSPATGGIGTMVTFRATGLSHYKDSLHFYLNGETADVMQVDSGSIKVKVPETASTGVGYITVGDQIFFGPIFRVQGKLAVDNSFKAKVGANNSINDVLPLPDGRLVLVGSFSDFEHKGAVKPLNRIVMTSRDGEVDRSLRSGDAADGYLNSIATLTNRKMVIAGAFASFDSHRGEIHNITLLNSNGSLDTTVVRTPLSRDTVPLFNGGTDGTIQKIFVRNNMITAIGNFNYYLQFVYNKANYQGTRDSLVTDSISVRNLVRFFPDGALDSSFNYDFQRQRGKQGPNGPITDGFMQSDGKLIIVGRFTKYNGENANNIARLNEDGSLDRTFKVGTGTDDVIATIKYNPSTARFILAGGFEHFNGVPSSGLVMLHKDGTMDPTFKPAKKGNSDIYVSAQQLSNGYSIISGFFKKYDGIHRGNLMVLDSKGQLAKGYNTTGDFQGVVNYMLETRNSSGEIQVLIAGGFYKFDEQEMGNIMRLVFKE</sequence>
<proteinExistence type="predicted"/>
<name>A0ABP8G8N5_9BACT</name>